<keyword evidence="1" id="KW-0472">Membrane</keyword>
<proteinExistence type="predicted"/>
<name>A0A7S2XRJ9_9STRA</name>
<dbReference type="EMBL" id="HBHQ01014912">
    <property type="protein sequence ID" value="CAD9818118.1"/>
    <property type="molecule type" value="Transcribed_RNA"/>
</dbReference>
<feature type="transmembrane region" description="Helical" evidence="1">
    <location>
        <begin position="47"/>
        <end position="64"/>
    </location>
</feature>
<feature type="domain" description="Uncharacterized protein YyaB-like PH" evidence="2">
    <location>
        <begin position="67"/>
        <end position="153"/>
    </location>
</feature>
<protein>
    <recommendedName>
        <fullName evidence="2">Uncharacterized protein YyaB-like PH domain-containing protein</fullName>
    </recommendedName>
</protein>
<dbReference type="InterPro" id="IPR009589">
    <property type="entry name" value="PH_YyaB-like"/>
</dbReference>
<keyword evidence="1" id="KW-1133">Transmembrane helix</keyword>
<feature type="transmembrane region" description="Helical" evidence="1">
    <location>
        <begin position="18"/>
        <end position="40"/>
    </location>
</feature>
<dbReference type="AlphaFoldDB" id="A0A7S2XRJ9"/>
<evidence type="ECO:0000256" key="1">
    <source>
        <dbReference type="SAM" id="Phobius"/>
    </source>
</evidence>
<keyword evidence="1" id="KW-0812">Transmembrane</keyword>
<dbReference type="Pfam" id="PF06713">
    <property type="entry name" value="bPH_4"/>
    <property type="match status" value="1"/>
</dbReference>
<accession>A0A7S2XRJ9</accession>
<sequence length="179" mass="20125">MTGAPGQREGVYPSKVDWWLWLILIGAALLTVGSGISLLLTGKTWEMVMGIGMLCMSLWMVWVPRSTYYKIIPMEKEELFITCGGISSYHIPLDSIIEVFPTNNPLSSPACSIDRLEIKYRSRSLPLLYGESHITVVLISPLDKDSFLQHLVEATPALERVGLVGEYRLARLELMHDEE</sequence>
<gene>
    <name evidence="3" type="ORF">ASEP1449_LOCUS9950</name>
</gene>
<evidence type="ECO:0000259" key="2">
    <source>
        <dbReference type="Pfam" id="PF06713"/>
    </source>
</evidence>
<organism evidence="3">
    <name type="scientific">Attheya septentrionalis</name>
    <dbReference type="NCBI Taxonomy" id="420275"/>
    <lineage>
        <taxon>Eukaryota</taxon>
        <taxon>Sar</taxon>
        <taxon>Stramenopiles</taxon>
        <taxon>Ochrophyta</taxon>
        <taxon>Bacillariophyta</taxon>
        <taxon>Coscinodiscophyceae</taxon>
        <taxon>Chaetocerotophycidae</taxon>
        <taxon>Chaetocerotales</taxon>
        <taxon>Attheyaceae</taxon>
        <taxon>Attheya</taxon>
    </lineage>
</organism>
<reference evidence="3" key="1">
    <citation type="submission" date="2021-01" db="EMBL/GenBank/DDBJ databases">
        <authorList>
            <person name="Corre E."/>
            <person name="Pelletier E."/>
            <person name="Niang G."/>
            <person name="Scheremetjew M."/>
            <person name="Finn R."/>
            <person name="Kale V."/>
            <person name="Holt S."/>
            <person name="Cochrane G."/>
            <person name="Meng A."/>
            <person name="Brown T."/>
            <person name="Cohen L."/>
        </authorList>
    </citation>
    <scope>NUCLEOTIDE SEQUENCE</scope>
    <source>
        <strain evidence="3">CCMP2084</strain>
    </source>
</reference>
<dbReference type="GO" id="GO:0030153">
    <property type="term" value="P:bacteriocin immunity"/>
    <property type="evidence" value="ECO:0007669"/>
    <property type="project" value="InterPro"/>
</dbReference>
<evidence type="ECO:0000313" key="3">
    <source>
        <dbReference type="EMBL" id="CAD9818118.1"/>
    </source>
</evidence>